<keyword evidence="5" id="KW-0378">Hydrolase</keyword>
<keyword evidence="3" id="KW-0813">Transport</keyword>
<feature type="region of interest" description="Disordered" evidence="8">
    <location>
        <begin position="927"/>
        <end position="964"/>
    </location>
</feature>
<dbReference type="GO" id="GO:0012505">
    <property type="term" value="C:endomembrane system"/>
    <property type="evidence" value="ECO:0007669"/>
    <property type="project" value="UniProtKB-SubCell"/>
</dbReference>
<keyword evidence="4 9" id="KW-0812">Transmembrane</keyword>
<dbReference type="CDD" id="cd12214">
    <property type="entry name" value="ChiA1_BD"/>
    <property type="match status" value="1"/>
</dbReference>
<evidence type="ECO:0000256" key="8">
    <source>
        <dbReference type="SAM" id="MobiDB-lite"/>
    </source>
</evidence>
<feature type="compositionally biased region" description="Basic and acidic residues" evidence="8">
    <location>
        <begin position="48"/>
        <end position="91"/>
    </location>
</feature>
<dbReference type="InterPro" id="IPR003610">
    <property type="entry name" value="CBM5/12"/>
</dbReference>
<dbReference type="Gene3D" id="2.10.10.20">
    <property type="entry name" value="Carbohydrate-binding module superfamily 5/12"/>
    <property type="match status" value="1"/>
</dbReference>
<proteinExistence type="inferred from homology"/>
<feature type="transmembrane region" description="Helical" evidence="9">
    <location>
        <begin position="470"/>
        <end position="488"/>
    </location>
</feature>
<evidence type="ECO:0000313" key="11">
    <source>
        <dbReference type="EMBL" id="CAK5265738.1"/>
    </source>
</evidence>
<keyword evidence="7 9" id="KW-0472">Membrane</keyword>
<feature type="transmembrane region" description="Helical" evidence="9">
    <location>
        <begin position="528"/>
        <end position="549"/>
    </location>
</feature>
<dbReference type="GO" id="GO:0005886">
    <property type="term" value="C:plasma membrane"/>
    <property type="evidence" value="ECO:0007669"/>
    <property type="project" value="TreeGrafter"/>
</dbReference>
<dbReference type="GO" id="GO:0015854">
    <property type="term" value="P:guanine transport"/>
    <property type="evidence" value="ECO:0007669"/>
    <property type="project" value="TreeGrafter"/>
</dbReference>
<dbReference type="Pfam" id="PF02839">
    <property type="entry name" value="CBM_5_12"/>
    <property type="match status" value="1"/>
</dbReference>
<feature type="transmembrane region" description="Helical" evidence="9">
    <location>
        <begin position="444"/>
        <end position="463"/>
    </location>
</feature>
<dbReference type="GO" id="GO:0015853">
    <property type="term" value="P:adenine transport"/>
    <property type="evidence" value="ECO:0007669"/>
    <property type="project" value="TreeGrafter"/>
</dbReference>
<feature type="transmembrane region" description="Helical" evidence="9">
    <location>
        <begin position="772"/>
        <end position="796"/>
    </location>
</feature>
<dbReference type="GO" id="GO:0004553">
    <property type="term" value="F:hydrolase activity, hydrolyzing O-glycosyl compounds"/>
    <property type="evidence" value="ECO:0007669"/>
    <property type="project" value="InterPro"/>
</dbReference>
<dbReference type="AlphaFoldDB" id="A0AAD2GXH1"/>
<organism evidence="11 12">
    <name type="scientific">Mycena citricolor</name>
    <dbReference type="NCBI Taxonomy" id="2018698"/>
    <lineage>
        <taxon>Eukaryota</taxon>
        <taxon>Fungi</taxon>
        <taxon>Dikarya</taxon>
        <taxon>Basidiomycota</taxon>
        <taxon>Agaricomycotina</taxon>
        <taxon>Agaricomycetes</taxon>
        <taxon>Agaricomycetidae</taxon>
        <taxon>Agaricales</taxon>
        <taxon>Marasmiineae</taxon>
        <taxon>Mycenaceae</taxon>
        <taxon>Mycena</taxon>
    </lineage>
</organism>
<dbReference type="GO" id="GO:0005345">
    <property type="term" value="F:purine nucleobase transmembrane transporter activity"/>
    <property type="evidence" value="ECO:0007669"/>
    <property type="project" value="TreeGrafter"/>
</dbReference>
<dbReference type="SUPFAM" id="SSF51055">
    <property type="entry name" value="Carbohydrate binding domain"/>
    <property type="match status" value="1"/>
</dbReference>
<dbReference type="Pfam" id="PF11901">
    <property type="entry name" value="DM9"/>
    <property type="match status" value="1"/>
</dbReference>
<evidence type="ECO:0000256" key="3">
    <source>
        <dbReference type="ARBA" id="ARBA00022448"/>
    </source>
</evidence>
<feature type="transmembrane region" description="Helical" evidence="9">
    <location>
        <begin position="594"/>
        <end position="612"/>
    </location>
</feature>
<comment type="subcellular location">
    <subcellularLocation>
        <location evidence="1">Endomembrane system</location>
        <topology evidence="1">Multi-pass membrane protein</topology>
    </subcellularLocation>
</comment>
<accession>A0AAD2GXH1</accession>
<dbReference type="PANTHER" id="PTHR43337:SF1">
    <property type="entry name" value="XANTHINE_URACIL PERMEASE C887.17-RELATED"/>
    <property type="match status" value="1"/>
</dbReference>
<dbReference type="GO" id="GO:0005576">
    <property type="term" value="C:extracellular region"/>
    <property type="evidence" value="ECO:0007669"/>
    <property type="project" value="InterPro"/>
</dbReference>
<evidence type="ECO:0000259" key="10">
    <source>
        <dbReference type="Pfam" id="PF02839"/>
    </source>
</evidence>
<dbReference type="Pfam" id="PF00860">
    <property type="entry name" value="Xan_ur_permease"/>
    <property type="match status" value="2"/>
</dbReference>
<dbReference type="InterPro" id="IPR045018">
    <property type="entry name" value="Azg-like"/>
</dbReference>
<feature type="transmembrane region" description="Helical" evidence="9">
    <location>
        <begin position="494"/>
        <end position="516"/>
    </location>
</feature>
<dbReference type="GO" id="GO:0005975">
    <property type="term" value="P:carbohydrate metabolic process"/>
    <property type="evidence" value="ECO:0007669"/>
    <property type="project" value="InterPro"/>
</dbReference>
<feature type="transmembrane region" description="Helical" evidence="9">
    <location>
        <begin position="735"/>
        <end position="760"/>
    </location>
</feature>
<keyword evidence="12" id="KW-1185">Reference proteome</keyword>
<dbReference type="PANTHER" id="PTHR43337">
    <property type="entry name" value="XANTHINE/URACIL PERMEASE C887.17-RELATED"/>
    <property type="match status" value="1"/>
</dbReference>
<dbReference type="EMBL" id="CAVNYO010000098">
    <property type="protein sequence ID" value="CAK5265738.1"/>
    <property type="molecule type" value="Genomic_DNA"/>
</dbReference>
<dbReference type="GO" id="GO:0030246">
    <property type="term" value="F:carbohydrate binding"/>
    <property type="evidence" value="ECO:0007669"/>
    <property type="project" value="InterPro"/>
</dbReference>
<evidence type="ECO:0000256" key="4">
    <source>
        <dbReference type="ARBA" id="ARBA00022692"/>
    </source>
</evidence>
<protein>
    <recommendedName>
        <fullName evidence="10">Chitin-binding type-3 domain-containing protein</fullName>
    </recommendedName>
</protein>
<keyword evidence="6 9" id="KW-1133">Transmembrane helix</keyword>
<evidence type="ECO:0000313" key="12">
    <source>
        <dbReference type="Proteomes" id="UP001295794"/>
    </source>
</evidence>
<feature type="domain" description="Chitin-binding type-3" evidence="10">
    <location>
        <begin position="4"/>
        <end position="44"/>
    </location>
</feature>
<feature type="transmembrane region" description="Helical" evidence="9">
    <location>
        <begin position="695"/>
        <end position="715"/>
    </location>
</feature>
<evidence type="ECO:0000256" key="6">
    <source>
        <dbReference type="ARBA" id="ARBA00022989"/>
    </source>
</evidence>
<sequence length="964" mass="105849">MQYWEPGVYYESGSVVEYEGHRYRIIQPHTSQSDWTPPVTQALWGRLQDGDHGGEHHQHEEHRHREEEHRHHEEEHRQQHYGGEYRHDEKQSSFQAPPDGQEVQIHHEEREKHWYDLDDKRKQELEVGGGLLAGAALLAGGYAAWKGHEKSQEEENAHKWSLQNWVHDAEVRAEKFRNYGPQSPATWVLNRGKNIPQGAIAVGQEHSWTLYICRAYHEGGILIGKASDAFKKGAVIGYRHEEVHLDIYEILLGDMNGLRWVPAQGRLNVASLGFRPVEGGKEASGTPLYIAEAPYNGAVHPGKASEDLDGAYIPYDGTEKCVKIRIVPNSAPTSLPPSPLLGSRATLTMVHVLDLLNAHVADSVVGRWFRLEGSGHPKERIGSRFTTEIRAGLTTWAAMAYIISVNAAILADSGATCVCPTPDHCPNGSNPEYDVCLGEVRNDLIISTAAVAALASFLMGFLANLPVGMAPGLGLNAYFAYSIVGYHGQHKTTYQEALAAVFLEGWIFLFLSIIGLRQWIVRIMPQSLVLAVGAGIGLFIALSALLRFIGLSNGGLKVIGGDITNYVGLGGCKPEDMLPALPGFCAGGQLRSPTMWLGIFLGGILTVLLMLYRVRGAILIGIFLTSIVSWPRSTAVTYFPHTPAGDAAFDYFKQVVHFRPLQKIGNVIDVISLRVNLVLGCIQNLRSPPIRQGRVWYALITMLYVDILDTTGTLYSMAKFAGLRDPVTMDFENSTIAYCVDAFAISMGALMGSSPVTAFIESATGISEGGKTGITAMVTGLCFFVSVFFAPIFASIPSWATGGALIIVGSRKCSEFVPVLFSSLTDLAVMIRNVRDVNWDYIGDAVPAFLTIIIIPLSYNIAYGVIAGILSYILLNGIPWIIARLSGNRILPPNIDMSEEWSIPPGSIIPFWMRKLVGMVDEQPEDSTGVQLEVRGQSASNDTDARSEKTDEASIMEPRKHRLR</sequence>
<feature type="region of interest" description="Disordered" evidence="8">
    <location>
        <begin position="48"/>
        <end position="98"/>
    </location>
</feature>
<feature type="compositionally biased region" description="Basic and acidic residues" evidence="8">
    <location>
        <begin position="943"/>
        <end position="952"/>
    </location>
</feature>
<reference evidence="11" key="1">
    <citation type="submission" date="2023-11" db="EMBL/GenBank/DDBJ databases">
        <authorList>
            <person name="De Vega J J."/>
            <person name="De Vega J J."/>
        </authorList>
    </citation>
    <scope>NUCLEOTIDE SEQUENCE</scope>
</reference>
<dbReference type="InterPro" id="IPR006043">
    <property type="entry name" value="NCS2"/>
</dbReference>
<dbReference type="InterPro" id="IPR006616">
    <property type="entry name" value="DM9_repeat"/>
</dbReference>
<dbReference type="InterPro" id="IPR036573">
    <property type="entry name" value="CBM_sf_5/12"/>
</dbReference>
<dbReference type="SMART" id="SM00696">
    <property type="entry name" value="DM9"/>
    <property type="match status" value="2"/>
</dbReference>
<evidence type="ECO:0000256" key="7">
    <source>
        <dbReference type="ARBA" id="ARBA00023136"/>
    </source>
</evidence>
<evidence type="ECO:0000256" key="2">
    <source>
        <dbReference type="ARBA" id="ARBA00005697"/>
    </source>
</evidence>
<dbReference type="Proteomes" id="UP001295794">
    <property type="component" value="Unassembled WGS sequence"/>
</dbReference>
<comment type="caution">
    <text evidence="11">The sequence shown here is derived from an EMBL/GenBank/DDBJ whole genome shotgun (WGS) entry which is preliminary data.</text>
</comment>
<gene>
    <name evidence="11" type="ORF">MYCIT1_LOCUS6948</name>
</gene>
<comment type="similarity">
    <text evidence="2">Belongs to the nucleobase:cation symporter-2 (NCS2) (TC 2.A.40) family. Azg-like subfamily.</text>
</comment>
<evidence type="ECO:0000256" key="1">
    <source>
        <dbReference type="ARBA" id="ARBA00004127"/>
    </source>
</evidence>
<evidence type="ECO:0000256" key="9">
    <source>
        <dbReference type="SAM" id="Phobius"/>
    </source>
</evidence>
<name>A0AAD2GXH1_9AGAR</name>
<evidence type="ECO:0000256" key="5">
    <source>
        <dbReference type="ARBA" id="ARBA00022801"/>
    </source>
</evidence>